<reference evidence="7 8" key="1">
    <citation type="journal article" date="2023" name="IMA Fungus">
        <title>Comparative genomic study of the Penicillium genus elucidates a diverse pangenome and 15 lateral gene transfer events.</title>
        <authorList>
            <person name="Petersen C."/>
            <person name="Sorensen T."/>
            <person name="Nielsen M.R."/>
            <person name="Sondergaard T.E."/>
            <person name="Sorensen J.L."/>
            <person name="Fitzpatrick D.A."/>
            <person name="Frisvad J.C."/>
            <person name="Nielsen K.L."/>
        </authorList>
    </citation>
    <scope>NUCLEOTIDE SEQUENCE [LARGE SCALE GENOMIC DNA]</scope>
    <source>
        <strain evidence="7 8">IBT 29057</strain>
    </source>
</reference>
<dbReference type="Proteomes" id="UP001216150">
    <property type="component" value="Unassembled WGS sequence"/>
</dbReference>
<evidence type="ECO:0000313" key="8">
    <source>
        <dbReference type="Proteomes" id="UP001216150"/>
    </source>
</evidence>
<dbReference type="GO" id="GO:0005634">
    <property type="term" value="C:nucleus"/>
    <property type="evidence" value="ECO:0007669"/>
    <property type="project" value="TreeGrafter"/>
</dbReference>
<evidence type="ECO:0000256" key="5">
    <source>
        <dbReference type="SAM" id="MobiDB-lite"/>
    </source>
</evidence>
<evidence type="ECO:0000256" key="2">
    <source>
        <dbReference type="ARBA" id="ARBA00023125"/>
    </source>
</evidence>
<dbReference type="PANTHER" id="PTHR47424">
    <property type="entry name" value="REGULATORY PROTEIN GAL4"/>
    <property type="match status" value="1"/>
</dbReference>
<protein>
    <recommendedName>
        <fullName evidence="6">Xylanolytic transcriptional activator regulatory domain-containing protein</fullName>
    </recommendedName>
</protein>
<keyword evidence="1" id="KW-0805">Transcription regulation</keyword>
<dbReference type="InterPro" id="IPR007219">
    <property type="entry name" value="XnlR_reg_dom"/>
</dbReference>
<dbReference type="GO" id="GO:0008270">
    <property type="term" value="F:zinc ion binding"/>
    <property type="evidence" value="ECO:0007669"/>
    <property type="project" value="InterPro"/>
</dbReference>
<dbReference type="CDD" id="cd12148">
    <property type="entry name" value="fungal_TF_MHR"/>
    <property type="match status" value="1"/>
</dbReference>
<keyword evidence="3" id="KW-0804">Transcription</keyword>
<evidence type="ECO:0000256" key="4">
    <source>
        <dbReference type="ARBA" id="ARBA00023242"/>
    </source>
</evidence>
<name>A0AAD6DAS1_9EURO</name>
<dbReference type="AlphaFoldDB" id="A0AAD6DAS1"/>
<evidence type="ECO:0000256" key="3">
    <source>
        <dbReference type="ARBA" id="ARBA00023163"/>
    </source>
</evidence>
<dbReference type="GO" id="GO:0000978">
    <property type="term" value="F:RNA polymerase II cis-regulatory region sequence-specific DNA binding"/>
    <property type="evidence" value="ECO:0007669"/>
    <property type="project" value="TreeGrafter"/>
</dbReference>
<dbReference type="InterPro" id="IPR051127">
    <property type="entry name" value="Fungal_SecMet_Regulators"/>
</dbReference>
<organism evidence="7 8">
    <name type="scientific">Penicillium hetheringtonii</name>
    <dbReference type="NCBI Taxonomy" id="911720"/>
    <lineage>
        <taxon>Eukaryota</taxon>
        <taxon>Fungi</taxon>
        <taxon>Dikarya</taxon>
        <taxon>Ascomycota</taxon>
        <taxon>Pezizomycotina</taxon>
        <taxon>Eurotiomycetes</taxon>
        <taxon>Eurotiomycetidae</taxon>
        <taxon>Eurotiales</taxon>
        <taxon>Aspergillaceae</taxon>
        <taxon>Penicillium</taxon>
    </lineage>
</organism>
<keyword evidence="4" id="KW-0539">Nucleus</keyword>
<evidence type="ECO:0000313" key="7">
    <source>
        <dbReference type="EMBL" id="KAJ5569213.1"/>
    </source>
</evidence>
<dbReference type="PANTHER" id="PTHR47424:SF3">
    <property type="entry name" value="REGULATORY PROTEIN GAL4"/>
    <property type="match status" value="1"/>
</dbReference>
<feature type="region of interest" description="Disordered" evidence="5">
    <location>
        <begin position="626"/>
        <end position="668"/>
    </location>
</feature>
<evidence type="ECO:0000259" key="6">
    <source>
        <dbReference type="SMART" id="SM00906"/>
    </source>
</evidence>
<feature type="domain" description="Xylanolytic transcriptional activator regulatory" evidence="6">
    <location>
        <begin position="304"/>
        <end position="381"/>
    </location>
</feature>
<dbReference type="GO" id="GO:0000435">
    <property type="term" value="P:positive regulation of transcription from RNA polymerase II promoter by galactose"/>
    <property type="evidence" value="ECO:0007669"/>
    <property type="project" value="TreeGrafter"/>
</dbReference>
<accession>A0AAD6DAS1</accession>
<keyword evidence="8" id="KW-1185">Reference proteome</keyword>
<dbReference type="GO" id="GO:0000981">
    <property type="term" value="F:DNA-binding transcription factor activity, RNA polymerase II-specific"/>
    <property type="evidence" value="ECO:0007669"/>
    <property type="project" value="TreeGrafter"/>
</dbReference>
<keyword evidence="2" id="KW-0238">DNA-binding</keyword>
<proteinExistence type="predicted"/>
<dbReference type="GO" id="GO:0006351">
    <property type="term" value="P:DNA-templated transcription"/>
    <property type="evidence" value="ECO:0007669"/>
    <property type="project" value="InterPro"/>
</dbReference>
<dbReference type="Pfam" id="PF04082">
    <property type="entry name" value="Fungal_trans"/>
    <property type="match status" value="1"/>
</dbReference>
<dbReference type="EMBL" id="JAQJAC010000010">
    <property type="protein sequence ID" value="KAJ5569213.1"/>
    <property type="molecule type" value="Genomic_DNA"/>
</dbReference>
<sequence length="709" mass="79891">MSGVESEGVIITVPCLSVRYILTSLGKWHSAMGDSRFNCTWSTKRRRTSRTSTTATTDMFTDGRQCRSPLSPLQDRLPAYSRAVKSYETLIEEIRARLDSSHQAALDFSLQDIRRLMPQEPAENEQKSDSANAITRVGIATASSPTYVGKASDIHFIQSIRQCVHGPGADEEVPAQNYSQTYLSESLSALTHPLLCPSPAEADQYLDVYLSTIHIAYPFVSKSILLDAFQRFQNGEVHEPEFRPWLAIFNFIFAIGSYYTSFPHGKHSRVQHHLRYYDQGLYYSRELSADCSLILGSAERSSSCWNTLGFAIRMGQSIGLHVESSSTVSSHQSWMTDRDHKRRTWYSLYVLDRLLALQLGRPMAIHEAEFQVELPSVSDQSPFISTSDGDSSSSGAAEHGCVMAYFLEVIQFSHIVGLVIQSLYRPTQVDLSPDQMLQSASSLDQRLLEWKMSLPRQLRFDLGHTFEKSLSFKRQRNMLAVKYHHLRALIHRPFLCLPLLQMNNQPFMNLLMRHQERITEAEWNCVHEAQQTAHLLHHVTDEQSLVHDFPWWQMISCLICASSILFVAESYYDYSSGTNGRTSSQSLREDAETCLKVFDALSVNSAAAQKAADILAGLSRMSRLTKHPAESDTSASVFPPTSYAPAEAAQQHPSHEPDHPPYFPSPQVPTDVSALCDWPSEISNAMEWSVRFLDYPHFQSPDPAVPGPH</sequence>
<gene>
    <name evidence="7" type="ORF">N7450_011699</name>
</gene>
<evidence type="ECO:0000256" key="1">
    <source>
        <dbReference type="ARBA" id="ARBA00023015"/>
    </source>
</evidence>
<dbReference type="SMART" id="SM00906">
    <property type="entry name" value="Fungal_trans"/>
    <property type="match status" value="1"/>
</dbReference>
<comment type="caution">
    <text evidence="7">The sequence shown here is derived from an EMBL/GenBank/DDBJ whole genome shotgun (WGS) entry which is preliminary data.</text>
</comment>